<dbReference type="InterPro" id="IPR025649">
    <property type="entry name" value="DUF4360"/>
</dbReference>
<dbReference type="EMBL" id="BOMV01000078">
    <property type="protein sequence ID" value="GIE99992.1"/>
    <property type="molecule type" value="Genomic_DNA"/>
</dbReference>
<keyword evidence="1" id="KW-0732">Signal</keyword>
<dbReference type="AlphaFoldDB" id="A0A919K614"/>
<dbReference type="Pfam" id="PF14273">
    <property type="entry name" value="DUF4360"/>
    <property type="match status" value="1"/>
</dbReference>
<dbReference type="PANTHER" id="PTHR38847:SF1">
    <property type="entry name" value="PSEUDOURIDINE SYNTHASE RSUA_RLUA-LIKE DOMAIN-CONTAINING PROTEIN"/>
    <property type="match status" value="1"/>
</dbReference>
<evidence type="ECO:0000313" key="2">
    <source>
        <dbReference type="EMBL" id="GIE99992.1"/>
    </source>
</evidence>
<proteinExistence type="predicted"/>
<dbReference type="RefSeq" id="WP_203787239.1">
    <property type="nucleotide sequence ID" value="NZ_BOMV01000078.1"/>
</dbReference>
<evidence type="ECO:0000313" key="3">
    <source>
        <dbReference type="Proteomes" id="UP000636960"/>
    </source>
</evidence>
<dbReference type="Proteomes" id="UP000636960">
    <property type="component" value="Unassembled WGS sequence"/>
</dbReference>
<accession>A0A919K614</accession>
<keyword evidence="3" id="KW-1185">Reference proteome</keyword>
<reference evidence="2" key="1">
    <citation type="submission" date="2021-01" db="EMBL/GenBank/DDBJ databases">
        <title>Whole genome shotgun sequence of Actinoplanes rishiriensis NBRC 108556.</title>
        <authorList>
            <person name="Komaki H."/>
            <person name="Tamura T."/>
        </authorList>
    </citation>
    <scope>NUCLEOTIDE SEQUENCE</scope>
    <source>
        <strain evidence="2">NBRC 108556</strain>
    </source>
</reference>
<dbReference type="PANTHER" id="PTHR38847">
    <property type="match status" value="1"/>
</dbReference>
<organism evidence="2 3">
    <name type="scientific">Paractinoplanes rishiriensis</name>
    <dbReference type="NCBI Taxonomy" id="1050105"/>
    <lineage>
        <taxon>Bacteria</taxon>
        <taxon>Bacillati</taxon>
        <taxon>Actinomycetota</taxon>
        <taxon>Actinomycetes</taxon>
        <taxon>Micromonosporales</taxon>
        <taxon>Micromonosporaceae</taxon>
        <taxon>Paractinoplanes</taxon>
    </lineage>
</organism>
<comment type="caution">
    <text evidence="2">The sequence shown here is derived from an EMBL/GenBank/DDBJ whole genome shotgun (WGS) entry which is preliminary data.</text>
</comment>
<evidence type="ECO:0000256" key="1">
    <source>
        <dbReference type="SAM" id="SignalP"/>
    </source>
</evidence>
<gene>
    <name evidence="2" type="ORF">Ari01nite_74570</name>
</gene>
<protein>
    <recommendedName>
        <fullName evidence="4">DUF4360 domain-containing protein</fullName>
    </recommendedName>
</protein>
<feature type="signal peptide" evidence="1">
    <location>
        <begin position="1"/>
        <end position="28"/>
    </location>
</feature>
<evidence type="ECO:0008006" key="4">
    <source>
        <dbReference type="Google" id="ProtNLM"/>
    </source>
</evidence>
<feature type="chain" id="PRO_5038126040" description="DUF4360 domain-containing protein" evidence="1">
    <location>
        <begin position="29"/>
        <end position="203"/>
    </location>
</feature>
<sequence length="203" mass="21384">MIRSAKALVATIAVALIGAVAPATSAQAAPFYDVNVVTANGSGCPASTATAKVNPDGSFTIDFSGYYAWSGGEAPPTDFRRNCQFALEITHPSGITYAVESARYSGFVLLNDGASGIQAARYYHQGQTATLSGSHTFTGPLAETYDTADVFAPAHQVFATCGVQRLLNINTELRLTPQPGAEQFNALVLDRSITVDLAWKRCA</sequence>
<name>A0A919K614_9ACTN</name>